<reference evidence="11 12" key="1">
    <citation type="submission" date="2019-08" db="EMBL/GenBank/DDBJ databases">
        <authorList>
            <person name="Alioto T."/>
            <person name="Alioto T."/>
            <person name="Gomez Garrido J."/>
        </authorList>
    </citation>
    <scope>NUCLEOTIDE SEQUENCE [LARGE SCALE GENOMIC DNA]</scope>
</reference>
<evidence type="ECO:0000256" key="8">
    <source>
        <dbReference type="ARBA" id="ARBA00023170"/>
    </source>
</evidence>
<protein>
    <submittedName>
        <fullName evidence="11">Olfactory receptor, insect</fullName>
    </submittedName>
</protein>
<evidence type="ECO:0000256" key="6">
    <source>
        <dbReference type="ARBA" id="ARBA00022989"/>
    </source>
</evidence>
<keyword evidence="7 10" id="KW-0472">Membrane</keyword>
<feature type="transmembrane region" description="Helical" evidence="10">
    <location>
        <begin position="86"/>
        <end position="109"/>
    </location>
</feature>
<dbReference type="GO" id="GO:0005549">
    <property type="term" value="F:odorant binding"/>
    <property type="evidence" value="ECO:0007669"/>
    <property type="project" value="InterPro"/>
</dbReference>
<feature type="transmembrane region" description="Helical" evidence="10">
    <location>
        <begin position="6"/>
        <end position="27"/>
    </location>
</feature>
<comment type="subcellular location">
    <subcellularLocation>
        <location evidence="1">Cell membrane</location>
        <topology evidence="1">Multi-pass membrane protein</topology>
    </subcellularLocation>
</comment>
<name>A0A5E4NAC3_9HEMI</name>
<keyword evidence="9" id="KW-0807">Transducer</keyword>
<gene>
    <name evidence="11" type="ORF">CINCED_3A024897</name>
</gene>
<evidence type="ECO:0000256" key="7">
    <source>
        <dbReference type="ARBA" id="ARBA00023136"/>
    </source>
</evidence>
<evidence type="ECO:0000256" key="5">
    <source>
        <dbReference type="ARBA" id="ARBA00022725"/>
    </source>
</evidence>
<evidence type="ECO:0000313" key="12">
    <source>
        <dbReference type="Proteomes" id="UP000325440"/>
    </source>
</evidence>
<dbReference type="GO" id="GO:0007165">
    <property type="term" value="P:signal transduction"/>
    <property type="evidence" value="ECO:0007669"/>
    <property type="project" value="UniProtKB-KW"/>
</dbReference>
<evidence type="ECO:0000256" key="9">
    <source>
        <dbReference type="ARBA" id="ARBA00023224"/>
    </source>
</evidence>
<feature type="transmembrane region" description="Helical" evidence="10">
    <location>
        <begin position="115"/>
        <end position="138"/>
    </location>
</feature>
<evidence type="ECO:0000256" key="2">
    <source>
        <dbReference type="ARBA" id="ARBA00022475"/>
    </source>
</evidence>
<keyword evidence="4 10" id="KW-0812">Transmembrane</keyword>
<evidence type="ECO:0000313" key="11">
    <source>
        <dbReference type="EMBL" id="VVC40829.1"/>
    </source>
</evidence>
<evidence type="ECO:0000256" key="4">
    <source>
        <dbReference type="ARBA" id="ARBA00022692"/>
    </source>
</evidence>
<dbReference type="EMBL" id="CABPRJ010001908">
    <property type="protein sequence ID" value="VVC40829.1"/>
    <property type="molecule type" value="Genomic_DNA"/>
</dbReference>
<dbReference type="Proteomes" id="UP000325440">
    <property type="component" value="Unassembled WGS sequence"/>
</dbReference>
<evidence type="ECO:0000256" key="3">
    <source>
        <dbReference type="ARBA" id="ARBA00022606"/>
    </source>
</evidence>
<dbReference type="GO" id="GO:0005886">
    <property type="term" value="C:plasma membrane"/>
    <property type="evidence" value="ECO:0007669"/>
    <property type="project" value="UniProtKB-SubCell"/>
</dbReference>
<proteinExistence type="predicted"/>
<keyword evidence="2" id="KW-1003">Cell membrane</keyword>
<evidence type="ECO:0000256" key="10">
    <source>
        <dbReference type="SAM" id="Phobius"/>
    </source>
</evidence>
<evidence type="ECO:0000256" key="1">
    <source>
        <dbReference type="ARBA" id="ARBA00004651"/>
    </source>
</evidence>
<dbReference type="GO" id="GO:0004984">
    <property type="term" value="F:olfactory receptor activity"/>
    <property type="evidence" value="ECO:0007669"/>
    <property type="project" value="InterPro"/>
</dbReference>
<dbReference type="PANTHER" id="PTHR21137">
    <property type="entry name" value="ODORANT RECEPTOR"/>
    <property type="match status" value="1"/>
</dbReference>
<keyword evidence="3" id="KW-0716">Sensory transduction</keyword>
<dbReference type="Pfam" id="PF02949">
    <property type="entry name" value="7tm_6"/>
    <property type="match status" value="1"/>
</dbReference>
<organism evidence="11 12">
    <name type="scientific">Cinara cedri</name>
    <dbReference type="NCBI Taxonomy" id="506608"/>
    <lineage>
        <taxon>Eukaryota</taxon>
        <taxon>Metazoa</taxon>
        <taxon>Ecdysozoa</taxon>
        <taxon>Arthropoda</taxon>
        <taxon>Hexapoda</taxon>
        <taxon>Insecta</taxon>
        <taxon>Pterygota</taxon>
        <taxon>Neoptera</taxon>
        <taxon>Paraneoptera</taxon>
        <taxon>Hemiptera</taxon>
        <taxon>Sternorrhyncha</taxon>
        <taxon>Aphidomorpha</taxon>
        <taxon>Aphidoidea</taxon>
        <taxon>Aphididae</taxon>
        <taxon>Lachninae</taxon>
        <taxon>Cinara</taxon>
    </lineage>
</organism>
<keyword evidence="5" id="KW-0552">Olfaction</keyword>
<dbReference type="OrthoDB" id="6597368at2759"/>
<keyword evidence="8 11" id="KW-0675">Receptor</keyword>
<sequence length="220" mass="25149">MECIIPIFSAYGLVTFDLFLIAILKIISTQYEIVASAYETLAYKYKDDSIKSINKKIFKDFLSITQDCQNIYKKLEIVYRITRPIVLLYMIGDALGLITMPYLIVMCYVQNGSSIYSSSLLTFLWTVLVVGIQSYLICSLFQLINEKKEAVNFGIYSCDWTLLDIKIKKLILLVMQINSSNNLKMNVTPTTFIDLPMFATIIRSSYSVTSVMINSNIHKL</sequence>
<dbReference type="AlphaFoldDB" id="A0A5E4NAC3"/>
<keyword evidence="12" id="KW-1185">Reference proteome</keyword>
<dbReference type="InterPro" id="IPR004117">
    <property type="entry name" value="7tm6_olfct_rcpt"/>
</dbReference>
<keyword evidence="6 10" id="KW-1133">Transmembrane helix</keyword>
<accession>A0A5E4NAC3</accession>
<dbReference type="PANTHER" id="PTHR21137:SF35">
    <property type="entry name" value="ODORANT RECEPTOR 19A-RELATED"/>
    <property type="match status" value="1"/>
</dbReference>